<dbReference type="GO" id="GO:0006310">
    <property type="term" value="P:DNA recombination"/>
    <property type="evidence" value="ECO:0007669"/>
    <property type="project" value="UniProtKB-UniRule"/>
</dbReference>
<dbReference type="EMBL" id="CP042218">
    <property type="protein sequence ID" value="QDW67210.1"/>
    <property type="molecule type" value="Genomic_DNA"/>
</dbReference>
<dbReference type="NCBIfam" id="TIGR00614">
    <property type="entry name" value="recQ_fam"/>
    <property type="match status" value="1"/>
</dbReference>
<dbReference type="PROSITE" id="PS51194">
    <property type="entry name" value="HELICASE_CTER"/>
    <property type="match status" value="1"/>
</dbReference>
<dbReference type="SUPFAM" id="SSF47819">
    <property type="entry name" value="HRDC-like"/>
    <property type="match status" value="1"/>
</dbReference>
<dbReference type="InterPro" id="IPR006293">
    <property type="entry name" value="DNA_helicase_ATP-dep_RecQ_bac"/>
</dbReference>
<comment type="catalytic activity">
    <reaction evidence="15">
        <text>Couples ATP hydrolysis with the unwinding of duplex DNA by translocating in the 3'-5' direction.</text>
        <dbReference type="EC" id="5.6.2.4"/>
    </reaction>
</comment>
<dbReference type="Gene3D" id="3.40.50.300">
    <property type="entry name" value="P-loop containing nucleotide triphosphate hydrolases"/>
    <property type="match status" value="2"/>
</dbReference>
<dbReference type="InterPro" id="IPR018982">
    <property type="entry name" value="RQC_domain"/>
</dbReference>
<dbReference type="GO" id="GO:0030894">
    <property type="term" value="C:replisome"/>
    <property type="evidence" value="ECO:0007669"/>
    <property type="project" value="TreeGrafter"/>
</dbReference>
<dbReference type="InterPro" id="IPR027417">
    <property type="entry name" value="P-loop_NTPase"/>
</dbReference>
<dbReference type="PROSITE" id="PS51192">
    <property type="entry name" value="HELICASE_ATP_BIND_1"/>
    <property type="match status" value="1"/>
</dbReference>
<dbReference type="NCBIfam" id="TIGR01389">
    <property type="entry name" value="recQ"/>
    <property type="match status" value="1"/>
</dbReference>
<dbReference type="KEGG" id="lug:FPZ22_10190"/>
<dbReference type="RefSeq" id="WP_144892683.1">
    <property type="nucleotide sequence ID" value="NZ_CP042218.1"/>
</dbReference>
<keyword evidence="12" id="KW-0233">DNA recombination</keyword>
<keyword evidence="4" id="KW-0479">Metal-binding</keyword>
<comment type="cofactor">
    <cofactor evidence="2">
        <name>Zn(2+)</name>
        <dbReference type="ChEBI" id="CHEBI:29105"/>
    </cofactor>
</comment>
<feature type="domain" description="Helicase ATP-binding" evidence="18">
    <location>
        <begin position="26"/>
        <end position="194"/>
    </location>
</feature>
<evidence type="ECO:0000256" key="7">
    <source>
        <dbReference type="ARBA" id="ARBA00022801"/>
    </source>
</evidence>
<keyword evidence="6" id="KW-0227">DNA damage</keyword>
<evidence type="ECO:0000256" key="10">
    <source>
        <dbReference type="ARBA" id="ARBA00022840"/>
    </source>
</evidence>
<evidence type="ECO:0000256" key="2">
    <source>
        <dbReference type="ARBA" id="ARBA00001947"/>
    </source>
</evidence>
<dbReference type="PROSITE" id="PS50967">
    <property type="entry name" value="HRDC"/>
    <property type="match status" value="1"/>
</dbReference>
<dbReference type="GO" id="GO:0009432">
    <property type="term" value="P:SOS response"/>
    <property type="evidence" value="ECO:0007669"/>
    <property type="project" value="UniProtKB-UniRule"/>
</dbReference>
<dbReference type="CDD" id="cd17920">
    <property type="entry name" value="DEXHc_RecQ"/>
    <property type="match status" value="1"/>
</dbReference>
<evidence type="ECO:0000256" key="11">
    <source>
        <dbReference type="ARBA" id="ARBA00023125"/>
    </source>
</evidence>
<dbReference type="GO" id="GO:0016787">
    <property type="term" value="F:hydrolase activity"/>
    <property type="evidence" value="ECO:0007669"/>
    <property type="project" value="UniProtKB-KW"/>
</dbReference>
<comment type="similarity">
    <text evidence="3">Belongs to the helicase family. RecQ subfamily.</text>
</comment>
<dbReference type="SMART" id="SM00490">
    <property type="entry name" value="HELICc"/>
    <property type="match status" value="1"/>
</dbReference>
<evidence type="ECO:0000256" key="6">
    <source>
        <dbReference type="ARBA" id="ARBA00022763"/>
    </source>
</evidence>
<keyword evidence="21" id="KW-1185">Reference proteome</keyword>
<dbReference type="PANTHER" id="PTHR13710">
    <property type="entry name" value="DNA HELICASE RECQ FAMILY MEMBER"/>
    <property type="match status" value="1"/>
</dbReference>
<dbReference type="InterPro" id="IPR001650">
    <property type="entry name" value="Helicase_C-like"/>
</dbReference>
<gene>
    <name evidence="20" type="primary">recQ</name>
    <name evidence="20" type="ORF">FPZ22_10190</name>
</gene>
<dbReference type="InterPro" id="IPR011545">
    <property type="entry name" value="DEAD/DEAH_box_helicase_dom"/>
</dbReference>
<evidence type="ECO:0000256" key="15">
    <source>
        <dbReference type="ARBA" id="ARBA00034617"/>
    </source>
</evidence>
<keyword evidence="13" id="KW-0234">DNA repair</keyword>
<dbReference type="CDD" id="cd18794">
    <property type="entry name" value="SF2_C_RecQ"/>
    <property type="match status" value="1"/>
</dbReference>
<evidence type="ECO:0000256" key="12">
    <source>
        <dbReference type="ARBA" id="ARBA00023172"/>
    </source>
</evidence>
<dbReference type="Pfam" id="PF00570">
    <property type="entry name" value="HRDC"/>
    <property type="match status" value="1"/>
</dbReference>
<feature type="domain" description="Helicase C-terminal" evidence="19">
    <location>
        <begin position="215"/>
        <end position="362"/>
    </location>
</feature>
<keyword evidence="14" id="KW-0413">Isomerase</keyword>
<dbReference type="GO" id="GO:0005737">
    <property type="term" value="C:cytoplasm"/>
    <property type="evidence" value="ECO:0007669"/>
    <property type="project" value="TreeGrafter"/>
</dbReference>
<dbReference type="Pfam" id="PF09382">
    <property type="entry name" value="RQC"/>
    <property type="match status" value="1"/>
</dbReference>
<dbReference type="InterPro" id="IPR010997">
    <property type="entry name" value="HRDC-like_sf"/>
</dbReference>
<dbReference type="SMART" id="SM00341">
    <property type="entry name" value="HRDC"/>
    <property type="match status" value="1"/>
</dbReference>
<evidence type="ECO:0000256" key="9">
    <source>
        <dbReference type="ARBA" id="ARBA00022833"/>
    </source>
</evidence>
<keyword evidence="8 20" id="KW-0347">Helicase</keyword>
<evidence type="ECO:0000256" key="3">
    <source>
        <dbReference type="ARBA" id="ARBA00005446"/>
    </source>
</evidence>
<evidence type="ECO:0000256" key="13">
    <source>
        <dbReference type="ARBA" id="ARBA00023204"/>
    </source>
</evidence>
<sequence length="613" mass="67528">MSDAALRILHQVFGHEAFRGRQADIIEHVSAGGDALVLMPTGGGKSLCYQVPALLREGCAIVVSPLIALMQDQVEALRQLGVRAAFLNSTLDGAEAAAVERGLREGTLDLLYVAPERLLTPRFMSLLDSSRIALFAIDEAHCVSQWGHDFRREYRELTVLHERWPQVPRIALTATADPPTQREIAERLQLEDARRFTSSFDRPNIRYTVVHKDNGNRQLLDFIAGHRGEAGIVYCLSRNKVEKTAAMLVEAGIDALPYHAGLDAVVRAANQRRFLLEDGVVVVATIAFGMGIDKPDVRFVAHMDLPKSIEGYYQETGRAGRDGDPAEAWMCHGLGDVVLLRQMIDQSEAGDERKRLEHRKLDALVGYCETTRCRRQVLLANFGEEYSGKGAGEPCGNCDNCLSPPETWDATVAAQKALSCVYRTGQRFGAAHLIDVLRGSESERIRQFGHDGISTWGIGTELDSRAWRGVFRQLVAAGLLEVDTEGYGGLRLTVDSRDVLQGRREVLLRKEAPRASRGRGRDGEARAARNVVEVARADQPLFESLRAMRTRLAREQGVPPYVIFHDATLREIARLRPRTPGDLALIGGIGAGKIERYGDEVLDVVAEAATDAA</sequence>
<dbReference type="FunFam" id="3.40.50.300:FF:000296">
    <property type="entry name" value="ATP-dependent DNA helicase RecQ"/>
    <property type="match status" value="1"/>
</dbReference>
<dbReference type="FunFam" id="3.40.50.300:FF:000156">
    <property type="entry name" value="ATP-dependent DNA helicase recQ"/>
    <property type="match status" value="1"/>
</dbReference>
<keyword evidence="5" id="KW-0547">Nucleotide-binding</keyword>
<dbReference type="InterPro" id="IPR002121">
    <property type="entry name" value="HRDC_dom"/>
</dbReference>
<keyword evidence="7 20" id="KW-0378">Hydrolase</keyword>
<keyword evidence="9" id="KW-0862">Zinc</keyword>
<evidence type="ECO:0000256" key="4">
    <source>
        <dbReference type="ARBA" id="ARBA00022723"/>
    </source>
</evidence>
<evidence type="ECO:0000256" key="16">
    <source>
        <dbReference type="NCBIfam" id="TIGR01389"/>
    </source>
</evidence>
<dbReference type="SUPFAM" id="SSF52540">
    <property type="entry name" value="P-loop containing nucleoside triphosphate hydrolases"/>
    <property type="match status" value="2"/>
</dbReference>
<comment type="cofactor">
    <cofactor evidence="1">
        <name>Mg(2+)</name>
        <dbReference type="ChEBI" id="CHEBI:18420"/>
    </cofactor>
</comment>
<organism evidence="20 21">
    <name type="scientific">Luteimonas granuli</name>
    <dbReference type="NCBI Taxonomy" id="1176533"/>
    <lineage>
        <taxon>Bacteria</taxon>
        <taxon>Pseudomonadati</taxon>
        <taxon>Pseudomonadota</taxon>
        <taxon>Gammaproteobacteria</taxon>
        <taxon>Lysobacterales</taxon>
        <taxon>Lysobacteraceae</taxon>
        <taxon>Luteimonas</taxon>
    </lineage>
</organism>
<dbReference type="Pfam" id="PF16124">
    <property type="entry name" value="RecQ_Zn_bind"/>
    <property type="match status" value="1"/>
</dbReference>
<dbReference type="Pfam" id="PF00271">
    <property type="entry name" value="Helicase_C"/>
    <property type="match status" value="1"/>
</dbReference>
<dbReference type="SMART" id="SM00487">
    <property type="entry name" value="DEXDc"/>
    <property type="match status" value="1"/>
</dbReference>
<evidence type="ECO:0000259" key="17">
    <source>
        <dbReference type="PROSITE" id="PS50967"/>
    </source>
</evidence>
<dbReference type="SMART" id="SM00956">
    <property type="entry name" value="RQC"/>
    <property type="match status" value="1"/>
</dbReference>
<dbReference type="GO" id="GO:0009378">
    <property type="term" value="F:four-way junction helicase activity"/>
    <property type="evidence" value="ECO:0007669"/>
    <property type="project" value="TreeGrafter"/>
</dbReference>
<dbReference type="InterPro" id="IPR004589">
    <property type="entry name" value="DNA_helicase_ATP-dep_RecQ"/>
</dbReference>
<evidence type="ECO:0000259" key="18">
    <source>
        <dbReference type="PROSITE" id="PS51192"/>
    </source>
</evidence>
<dbReference type="GO" id="GO:0005524">
    <property type="term" value="F:ATP binding"/>
    <property type="evidence" value="ECO:0007669"/>
    <property type="project" value="UniProtKB-KW"/>
</dbReference>
<evidence type="ECO:0000313" key="21">
    <source>
        <dbReference type="Proteomes" id="UP000316584"/>
    </source>
</evidence>
<dbReference type="InterPro" id="IPR014001">
    <property type="entry name" value="Helicase_ATP-bd"/>
</dbReference>
<dbReference type="GO" id="GO:0046872">
    <property type="term" value="F:metal ion binding"/>
    <property type="evidence" value="ECO:0007669"/>
    <property type="project" value="UniProtKB-KW"/>
</dbReference>
<dbReference type="GO" id="GO:0043138">
    <property type="term" value="F:3'-5' DNA helicase activity"/>
    <property type="evidence" value="ECO:0007669"/>
    <property type="project" value="UniProtKB-EC"/>
</dbReference>
<dbReference type="Gene3D" id="1.10.150.80">
    <property type="entry name" value="HRDC domain"/>
    <property type="match status" value="1"/>
</dbReference>
<reference evidence="20 21" key="1">
    <citation type="submission" date="2019-07" db="EMBL/GenBank/DDBJ databases">
        <title>Full genome sequence of Luteimonas sp. Gr-4.</title>
        <authorList>
            <person name="Im W.-T."/>
        </authorList>
    </citation>
    <scope>NUCLEOTIDE SEQUENCE [LARGE SCALE GENOMIC DNA]</scope>
    <source>
        <strain evidence="20 21">Gr-4</strain>
    </source>
</reference>
<keyword evidence="11" id="KW-0238">DNA-binding</keyword>
<evidence type="ECO:0000256" key="5">
    <source>
        <dbReference type="ARBA" id="ARBA00022741"/>
    </source>
</evidence>
<proteinExistence type="inferred from homology"/>
<dbReference type="EC" id="5.6.2.4" evidence="16"/>
<feature type="domain" description="HRDC" evidence="17">
    <location>
        <begin position="535"/>
        <end position="613"/>
    </location>
</feature>
<dbReference type="InterPro" id="IPR036388">
    <property type="entry name" value="WH-like_DNA-bd_sf"/>
</dbReference>
<dbReference type="FunFam" id="1.10.10.10:FF:000175">
    <property type="entry name" value="ATP-dependent DNA helicase RecQ"/>
    <property type="match status" value="1"/>
</dbReference>
<dbReference type="GO" id="GO:0006281">
    <property type="term" value="P:DNA repair"/>
    <property type="evidence" value="ECO:0007669"/>
    <property type="project" value="UniProtKB-KW"/>
</dbReference>
<keyword evidence="10" id="KW-0067">ATP-binding</keyword>
<accession>A0A518N5L4</accession>
<evidence type="ECO:0000256" key="14">
    <source>
        <dbReference type="ARBA" id="ARBA00023235"/>
    </source>
</evidence>
<dbReference type="Proteomes" id="UP000316584">
    <property type="component" value="Chromosome"/>
</dbReference>
<dbReference type="Pfam" id="PF00270">
    <property type="entry name" value="DEAD"/>
    <property type="match status" value="1"/>
</dbReference>
<evidence type="ECO:0000256" key="8">
    <source>
        <dbReference type="ARBA" id="ARBA00022806"/>
    </source>
</evidence>
<dbReference type="AlphaFoldDB" id="A0A518N5L4"/>
<evidence type="ECO:0000313" key="20">
    <source>
        <dbReference type="EMBL" id="QDW67210.1"/>
    </source>
</evidence>
<dbReference type="GO" id="GO:0006260">
    <property type="term" value="P:DNA replication"/>
    <property type="evidence" value="ECO:0007669"/>
    <property type="project" value="InterPro"/>
</dbReference>
<dbReference type="InterPro" id="IPR044876">
    <property type="entry name" value="HRDC_dom_sf"/>
</dbReference>
<dbReference type="GO" id="GO:0003677">
    <property type="term" value="F:DNA binding"/>
    <property type="evidence" value="ECO:0007669"/>
    <property type="project" value="UniProtKB-KW"/>
</dbReference>
<dbReference type="Gene3D" id="1.10.10.10">
    <property type="entry name" value="Winged helix-like DNA-binding domain superfamily/Winged helix DNA-binding domain"/>
    <property type="match status" value="1"/>
</dbReference>
<protein>
    <recommendedName>
        <fullName evidence="16">DNA helicase RecQ</fullName>
        <ecNumber evidence="16">5.6.2.4</ecNumber>
    </recommendedName>
</protein>
<evidence type="ECO:0000259" key="19">
    <source>
        <dbReference type="PROSITE" id="PS51194"/>
    </source>
</evidence>
<dbReference type="OrthoDB" id="9760034at2"/>
<name>A0A518N5L4_9GAMM</name>
<dbReference type="GO" id="GO:0043590">
    <property type="term" value="C:bacterial nucleoid"/>
    <property type="evidence" value="ECO:0007669"/>
    <property type="project" value="TreeGrafter"/>
</dbReference>
<evidence type="ECO:0000256" key="1">
    <source>
        <dbReference type="ARBA" id="ARBA00001946"/>
    </source>
</evidence>
<dbReference type="InterPro" id="IPR032284">
    <property type="entry name" value="RecQ_Zn-bd"/>
</dbReference>
<dbReference type="PANTHER" id="PTHR13710:SF105">
    <property type="entry name" value="ATP-DEPENDENT DNA HELICASE Q1"/>
    <property type="match status" value="1"/>
</dbReference>